<dbReference type="HOGENOM" id="CLU_086134_0_0_1"/>
<sequence length="274" mass="31099">MTEASKDQISNDDPLLNMFFDDGFVPQAFVDILLTNSNSEDTTQVQSTASSLLTRLDFYTKNLTAELESTIFNLEKLSEALPGTWVNPALNTDDTNDDQPMGTSKLEYYIDTLGSAVRALELDVAKVETQLGELKSHYTNSENIKVRLNKLHIVKKRLNIVLQYFIKLKNISNITDSTKRSDSNSNLTSISDFKISLQTLEETIDQSLLDLLENETVEKKEKDLLLKVRDFCELTILFKGLGEFYEAYSEFALNIQNKANDYMSRKNVENAFSI</sequence>
<dbReference type="GeneID" id="13884399"/>
<dbReference type="FunCoup" id="H2AX31">
    <property type="interactions" value="57"/>
</dbReference>
<dbReference type="STRING" id="1071382.H2AX31"/>
<dbReference type="OrthoDB" id="4064682at2759"/>
<gene>
    <name evidence="1" type="primary">KAFR0F03350</name>
    <name evidence="1" type="ORF">KAFR_0F03350</name>
</gene>
<dbReference type="GO" id="GO:0032258">
    <property type="term" value="P:cytoplasm to vacuole targeting by the Cvt pathway"/>
    <property type="evidence" value="ECO:0007669"/>
    <property type="project" value="EnsemblFungi"/>
</dbReference>
<dbReference type="Gene3D" id="6.10.250.2790">
    <property type="match status" value="1"/>
</dbReference>
<keyword evidence="2" id="KW-1185">Reference proteome</keyword>
<name>H2AX31_KAZAF</name>
<proteinExistence type="predicted"/>
<evidence type="ECO:0000313" key="2">
    <source>
        <dbReference type="Proteomes" id="UP000005220"/>
    </source>
</evidence>
<dbReference type="KEGG" id="kaf:KAFR_0F03350"/>
<dbReference type="AlphaFoldDB" id="H2AX31"/>
<dbReference type="RefSeq" id="XP_003958066.1">
    <property type="nucleotide sequence ID" value="XM_003958017.1"/>
</dbReference>
<dbReference type="InParanoid" id="H2AX31"/>
<dbReference type="GO" id="GO:0006891">
    <property type="term" value="P:intra-Golgi vesicle-mediated transport"/>
    <property type="evidence" value="ECO:0007669"/>
    <property type="project" value="EnsemblFungi"/>
</dbReference>
<accession>H2AX31</accession>
<dbReference type="EMBL" id="HE650826">
    <property type="protein sequence ID" value="CCF58931.1"/>
    <property type="molecule type" value="Genomic_DNA"/>
</dbReference>
<dbReference type="GO" id="GO:0017119">
    <property type="term" value="C:Golgi transport complex"/>
    <property type="evidence" value="ECO:0007669"/>
    <property type="project" value="EnsemblFungi"/>
</dbReference>
<dbReference type="Proteomes" id="UP000005220">
    <property type="component" value="Chromosome 6"/>
</dbReference>
<organism evidence="1 2">
    <name type="scientific">Kazachstania africana (strain ATCC 22294 / BCRC 22015 / CBS 2517 / CECT 1963 / NBRC 1671 / NRRL Y-8276)</name>
    <name type="common">Yeast</name>
    <name type="synonym">Kluyveromyces africanus</name>
    <dbReference type="NCBI Taxonomy" id="1071382"/>
    <lineage>
        <taxon>Eukaryota</taxon>
        <taxon>Fungi</taxon>
        <taxon>Dikarya</taxon>
        <taxon>Ascomycota</taxon>
        <taxon>Saccharomycotina</taxon>
        <taxon>Saccharomycetes</taxon>
        <taxon>Saccharomycetales</taxon>
        <taxon>Saccharomycetaceae</taxon>
        <taxon>Kazachstania</taxon>
    </lineage>
</organism>
<evidence type="ECO:0000313" key="1">
    <source>
        <dbReference type="EMBL" id="CCF58931.1"/>
    </source>
</evidence>
<protein>
    <submittedName>
        <fullName evidence="1">Uncharacterized protein</fullName>
    </submittedName>
</protein>
<reference evidence="1 2" key="1">
    <citation type="journal article" date="2011" name="Proc. Natl. Acad. Sci. U.S.A.">
        <title>Evolutionary erosion of yeast sex chromosomes by mating-type switching accidents.</title>
        <authorList>
            <person name="Gordon J.L."/>
            <person name="Armisen D."/>
            <person name="Proux-Wera E."/>
            <person name="Oheigeartaigh S.S."/>
            <person name="Byrne K.P."/>
            <person name="Wolfe K.H."/>
        </authorList>
    </citation>
    <scope>NUCLEOTIDE SEQUENCE [LARGE SCALE GENOMIC DNA]</scope>
    <source>
        <strain evidence="2">ATCC 22294 / BCRC 22015 / CBS 2517 / CECT 1963 / NBRC 1671 / NRRL Y-8276</strain>
    </source>
</reference>
<dbReference type="eggNOG" id="ENOG502RXQM">
    <property type="taxonomic scope" value="Eukaryota"/>
</dbReference>